<dbReference type="InterPro" id="IPR001647">
    <property type="entry name" value="HTH_TetR"/>
</dbReference>
<keyword evidence="2" id="KW-0238">DNA-binding</keyword>
<dbReference type="GO" id="GO:0003677">
    <property type="term" value="F:DNA binding"/>
    <property type="evidence" value="ECO:0007669"/>
    <property type="project" value="UniProtKB-KW"/>
</dbReference>
<organism evidence="6 7">
    <name type="scientific">Sphaerisporangium siamense</name>
    <dbReference type="NCBI Taxonomy" id="795645"/>
    <lineage>
        <taxon>Bacteria</taxon>
        <taxon>Bacillati</taxon>
        <taxon>Actinomycetota</taxon>
        <taxon>Actinomycetes</taxon>
        <taxon>Streptosporangiales</taxon>
        <taxon>Streptosporangiaceae</taxon>
        <taxon>Sphaerisporangium</taxon>
    </lineage>
</organism>
<dbReference type="SUPFAM" id="SSF48498">
    <property type="entry name" value="Tetracyclin repressor-like, C-terminal domain"/>
    <property type="match status" value="1"/>
</dbReference>
<dbReference type="InterPro" id="IPR009057">
    <property type="entry name" value="Homeodomain-like_sf"/>
</dbReference>
<dbReference type="Pfam" id="PF16925">
    <property type="entry name" value="TetR_C_13"/>
    <property type="match status" value="1"/>
</dbReference>
<keyword evidence="1" id="KW-0805">Transcription regulation</keyword>
<evidence type="ECO:0000313" key="7">
    <source>
        <dbReference type="Proteomes" id="UP000542210"/>
    </source>
</evidence>
<gene>
    <name evidence="6" type="ORF">BJ982_002487</name>
</gene>
<feature type="domain" description="HTH tetR-type" evidence="4">
    <location>
        <begin position="14"/>
        <end position="61"/>
    </location>
</feature>
<evidence type="ECO:0000256" key="2">
    <source>
        <dbReference type="ARBA" id="ARBA00023125"/>
    </source>
</evidence>
<sequence>MAFTAKGLATRQRIIEGAAAHLRSDDPGDVTLDDVRATTGTSKSQLFHYFPGGKEELLLEVARFESGRVLEDQQPHLSALDSWDSWERWRRAVVARYRAQGSRCPLASLMNQVGSVPGASEVVTTLLRQWQEYLQRGITTMQEHGEVSPHLDAGRTAAAFIAGIQGGVSVLRSTGDTSHLEAVLDLLLSHLRTSELTCPTTA</sequence>
<dbReference type="InterPro" id="IPR011075">
    <property type="entry name" value="TetR_C"/>
</dbReference>
<accession>A0A7W7G7S4</accession>
<evidence type="ECO:0000256" key="1">
    <source>
        <dbReference type="ARBA" id="ARBA00023015"/>
    </source>
</evidence>
<evidence type="ECO:0000259" key="5">
    <source>
        <dbReference type="Pfam" id="PF16925"/>
    </source>
</evidence>
<keyword evidence="7" id="KW-1185">Reference proteome</keyword>
<dbReference type="InterPro" id="IPR036271">
    <property type="entry name" value="Tet_transcr_reg_TetR-rel_C_sf"/>
</dbReference>
<dbReference type="PANTHER" id="PTHR47506:SF3">
    <property type="entry name" value="HTH-TYPE TRANSCRIPTIONAL REGULATOR LMRA"/>
    <property type="match status" value="1"/>
</dbReference>
<comment type="caution">
    <text evidence="6">The sequence shown here is derived from an EMBL/GenBank/DDBJ whole genome shotgun (WGS) entry which is preliminary data.</text>
</comment>
<reference evidence="6 7" key="1">
    <citation type="submission" date="2020-08" db="EMBL/GenBank/DDBJ databases">
        <title>Sequencing the genomes of 1000 actinobacteria strains.</title>
        <authorList>
            <person name="Klenk H.-P."/>
        </authorList>
    </citation>
    <scope>NUCLEOTIDE SEQUENCE [LARGE SCALE GENOMIC DNA]</scope>
    <source>
        <strain evidence="6 7">DSM 45784</strain>
    </source>
</reference>
<evidence type="ECO:0000256" key="3">
    <source>
        <dbReference type="ARBA" id="ARBA00023163"/>
    </source>
</evidence>
<dbReference type="EMBL" id="JACHND010000001">
    <property type="protein sequence ID" value="MBB4700943.1"/>
    <property type="molecule type" value="Genomic_DNA"/>
</dbReference>
<evidence type="ECO:0000259" key="4">
    <source>
        <dbReference type="Pfam" id="PF00440"/>
    </source>
</evidence>
<dbReference type="Pfam" id="PF00440">
    <property type="entry name" value="TetR_N"/>
    <property type="match status" value="1"/>
</dbReference>
<dbReference type="PANTHER" id="PTHR47506">
    <property type="entry name" value="TRANSCRIPTIONAL REGULATORY PROTEIN"/>
    <property type="match status" value="1"/>
</dbReference>
<dbReference type="Gene3D" id="1.10.357.10">
    <property type="entry name" value="Tetracycline Repressor, domain 2"/>
    <property type="match status" value="1"/>
</dbReference>
<dbReference type="Proteomes" id="UP000542210">
    <property type="component" value="Unassembled WGS sequence"/>
</dbReference>
<proteinExistence type="predicted"/>
<dbReference type="AlphaFoldDB" id="A0A7W7G7S4"/>
<protein>
    <submittedName>
        <fullName evidence="6">AcrR family transcriptional regulator</fullName>
    </submittedName>
</protein>
<dbReference type="RefSeq" id="WP_184879721.1">
    <property type="nucleotide sequence ID" value="NZ_BOOV01000017.1"/>
</dbReference>
<dbReference type="SUPFAM" id="SSF46689">
    <property type="entry name" value="Homeodomain-like"/>
    <property type="match status" value="1"/>
</dbReference>
<feature type="domain" description="Tetracyclin repressor-like C-terminal" evidence="5">
    <location>
        <begin position="95"/>
        <end position="184"/>
    </location>
</feature>
<name>A0A7W7G7S4_9ACTN</name>
<evidence type="ECO:0000313" key="6">
    <source>
        <dbReference type="EMBL" id="MBB4700943.1"/>
    </source>
</evidence>
<keyword evidence="3" id="KW-0804">Transcription</keyword>